<dbReference type="Proteomes" id="UP000076874">
    <property type="component" value="Unassembled WGS sequence"/>
</dbReference>
<feature type="region of interest" description="Disordered" evidence="1">
    <location>
        <begin position="53"/>
        <end position="92"/>
    </location>
</feature>
<evidence type="ECO:0000256" key="1">
    <source>
        <dbReference type="SAM" id="MobiDB-lite"/>
    </source>
</evidence>
<protein>
    <recommendedName>
        <fullName evidence="4">Protein kinase-like domain protein</fullName>
    </recommendedName>
</protein>
<gene>
    <name evidence="2" type="ORF">SPI_04063</name>
</gene>
<comment type="caution">
    <text evidence="2">The sequence shown here is derived from an EMBL/GenBank/DDBJ whole genome shotgun (WGS) entry which is preliminary data.</text>
</comment>
<evidence type="ECO:0000313" key="3">
    <source>
        <dbReference type="Proteomes" id="UP000076874"/>
    </source>
</evidence>
<evidence type="ECO:0000313" key="2">
    <source>
        <dbReference type="EMBL" id="OAA62523.1"/>
    </source>
</evidence>
<dbReference type="EMBL" id="AZHD01000006">
    <property type="protein sequence ID" value="OAA62523.1"/>
    <property type="molecule type" value="Genomic_DNA"/>
</dbReference>
<dbReference type="Gene3D" id="1.10.510.10">
    <property type="entry name" value="Transferase(Phosphotransferase) domain 1"/>
    <property type="match status" value="1"/>
</dbReference>
<keyword evidence="3" id="KW-1185">Reference proteome</keyword>
<reference evidence="2 3" key="1">
    <citation type="journal article" date="2016" name="Genome Biol. Evol.">
        <title>Divergent and convergent evolution of fungal pathogenicity.</title>
        <authorList>
            <person name="Shang Y."/>
            <person name="Xiao G."/>
            <person name="Zheng P."/>
            <person name="Cen K."/>
            <person name="Zhan S."/>
            <person name="Wang C."/>
        </authorList>
    </citation>
    <scope>NUCLEOTIDE SEQUENCE [LARGE SCALE GENOMIC DNA]</scope>
    <source>
        <strain evidence="2 3">RCEF 264</strain>
    </source>
</reference>
<proteinExistence type="predicted"/>
<evidence type="ECO:0008006" key="4">
    <source>
        <dbReference type="Google" id="ProtNLM"/>
    </source>
</evidence>
<organism evidence="2 3">
    <name type="scientific">Niveomyces insectorum RCEF 264</name>
    <dbReference type="NCBI Taxonomy" id="1081102"/>
    <lineage>
        <taxon>Eukaryota</taxon>
        <taxon>Fungi</taxon>
        <taxon>Dikarya</taxon>
        <taxon>Ascomycota</taxon>
        <taxon>Pezizomycotina</taxon>
        <taxon>Sordariomycetes</taxon>
        <taxon>Hypocreomycetidae</taxon>
        <taxon>Hypocreales</taxon>
        <taxon>Cordycipitaceae</taxon>
        <taxon>Niveomyces</taxon>
    </lineage>
</organism>
<accession>A0A167VEE5</accession>
<dbReference type="OrthoDB" id="1668230at2759"/>
<sequence>MELLPSGNRVKKFPHPNVSRYDKKWVRKHIQRETDIYRRLPWGHDRLVRVFSPAEDNDSDNHEPSIVLESMPNGNLRDFLGSHPTPVIQQLQ</sequence>
<dbReference type="InterPro" id="IPR011009">
    <property type="entry name" value="Kinase-like_dom_sf"/>
</dbReference>
<dbReference type="AlphaFoldDB" id="A0A167VEE5"/>
<dbReference type="SUPFAM" id="SSF56112">
    <property type="entry name" value="Protein kinase-like (PK-like)"/>
    <property type="match status" value="1"/>
</dbReference>
<name>A0A167VEE5_9HYPO</name>